<dbReference type="PANTHER" id="PTHR43581:SF2">
    <property type="entry name" value="EXCINUCLEASE ATPASE SUBUNIT"/>
    <property type="match status" value="1"/>
</dbReference>
<evidence type="ECO:0000313" key="2">
    <source>
        <dbReference type="EMBL" id="EFC90863.1"/>
    </source>
</evidence>
<dbReference type="OrthoDB" id="9801813at2"/>
<dbReference type="InterPro" id="IPR027417">
    <property type="entry name" value="P-loop_NTPase"/>
</dbReference>
<proteinExistence type="predicted"/>
<organism evidence="2 3">
    <name type="scientific">Dethiosulfovibrio peptidovorans DSM 11002</name>
    <dbReference type="NCBI Taxonomy" id="469381"/>
    <lineage>
        <taxon>Bacteria</taxon>
        <taxon>Thermotogati</taxon>
        <taxon>Synergistota</taxon>
        <taxon>Synergistia</taxon>
        <taxon>Synergistales</taxon>
        <taxon>Dethiosulfovibrionaceae</taxon>
        <taxon>Dethiosulfovibrio</taxon>
    </lineage>
</organism>
<dbReference type="InterPro" id="IPR003959">
    <property type="entry name" value="ATPase_AAA_core"/>
</dbReference>
<dbReference type="eggNOG" id="COG1106">
    <property type="taxonomic scope" value="Bacteria"/>
</dbReference>
<dbReference type="GO" id="GO:0016887">
    <property type="term" value="F:ATP hydrolysis activity"/>
    <property type="evidence" value="ECO:0007669"/>
    <property type="project" value="InterPro"/>
</dbReference>
<dbReference type="RefSeq" id="WP_005659896.1">
    <property type="nucleotide sequence ID" value="NZ_ABTR02000001.1"/>
</dbReference>
<name>D2Z5W6_9BACT</name>
<dbReference type="STRING" id="469381.Dpep_0837"/>
<keyword evidence="3" id="KW-1185">Reference proteome</keyword>
<comment type="caution">
    <text evidence="2">The sequence shown here is derived from an EMBL/GenBank/DDBJ whole genome shotgun (WGS) entry which is preliminary data.</text>
</comment>
<dbReference type="AlphaFoldDB" id="D2Z5W6"/>
<protein>
    <recommendedName>
        <fullName evidence="1">AAA+ ATPase domain-containing protein</fullName>
    </recommendedName>
</protein>
<sequence>MIEKVDLNNFGPLKHLHWPDLGKINLVIGENGRGKTFLLKALYSAVRSIEMSGRGDDRQSSLADLLARKLHWTFQAEKIGDLVTKGSDEKLRMRAVIDGDELEYSFGKDTTKQITKIGWEGSFRKDNSIFIPAKELLSIHHVVLRSREVDQVFGFDDTYFDLAKVLSIKPTRGKNFTEFAQSRENLKGLLGGRVEYDDEARRWSFKVGNEKFAIGTTAEGIKKIAILDTLLGNRYLSPGSVVFIDEVEAALHPKAISDFLDILAVLADRGIQFFLATHSYFVLKKALLMSRKKEMSIPVMSISESDCSSANLIDGMPDNPIVNESIQLYQEQVEMSLS</sequence>
<dbReference type="SUPFAM" id="SSF52540">
    <property type="entry name" value="P-loop containing nucleoside triphosphate hydrolases"/>
    <property type="match status" value="1"/>
</dbReference>
<gene>
    <name evidence="2" type="ORF">Dpep_0837</name>
</gene>
<evidence type="ECO:0000259" key="1">
    <source>
        <dbReference type="SMART" id="SM00382"/>
    </source>
</evidence>
<accession>D2Z5W6</accession>
<evidence type="ECO:0000313" key="3">
    <source>
        <dbReference type="Proteomes" id="UP000006427"/>
    </source>
</evidence>
<dbReference type="InterPro" id="IPR051396">
    <property type="entry name" value="Bact_Antivir_Def_Nuclease"/>
</dbReference>
<reference evidence="2 3" key="1">
    <citation type="journal article" date="2010" name="Stand. Genomic Sci.">
        <title>Permanent draft genome sequence of Dethiosulfovibrio peptidovorans type strain (SEBR 4207).</title>
        <authorList>
            <person name="Labutti K."/>
            <person name="Mayilraj S."/>
            <person name="Clum A."/>
            <person name="Lucas S."/>
            <person name="Glavina Del Rio T."/>
            <person name="Nolan M."/>
            <person name="Tice H."/>
            <person name="Cheng J.F."/>
            <person name="Pitluck S."/>
            <person name="Liolios K."/>
            <person name="Ivanova N."/>
            <person name="Mavromatis K."/>
            <person name="Mikhailova N."/>
            <person name="Pati A."/>
            <person name="Goodwin L."/>
            <person name="Chen A."/>
            <person name="Palaniappan K."/>
            <person name="Land M."/>
            <person name="Hauser L."/>
            <person name="Chang Y.J."/>
            <person name="Jeffries C.D."/>
            <person name="Rohde M."/>
            <person name="Spring S."/>
            <person name="Goker M."/>
            <person name="Woyke T."/>
            <person name="Bristow J."/>
            <person name="Eisen J.A."/>
            <person name="Markowitz V."/>
            <person name="Hugenholtz P."/>
            <person name="Kyrpides N.C."/>
            <person name="Klenk H.P."/>
            <person name="Lapidus A."/>
        </authorList>
    </citation>
    <scope>NUCLEOTIDE SEQUENCE [LARGE SCALE GENOMIC DNA]</scope>
    <source>
        <strain evidence="2 3">DSM 11002</strain>
    </source>
</reference>
<feature type="domain" description="AAA+ ATPase" evidence="1">
    <location>
        <begin position="21"/>
        <end position="299"/>
    </location>
</feature>
<dbReference type="EMBL" id="ABTR02000001">
    <property type="protein sequence ID" value="EFC90863.1"/>
    <property type="molecule type" value="Genomic_DNA"/>
</dbReference>
<dbReference type="GO" id="GO:0005524">
    <property type="term" value="F:ATP binding"/>
    <property type="evidence" value="ECO:0007669"/>
    <property type="project" value="InterPro"/>
</dbReference>
<dbReference type="InterPro" id="IPR003593">
    <property type="entry name" value="AAA+_ATPase"/>
</dbReference>
<dbReference type="SMART" id="SM00382">
    <property type="entry name" value="AAA"/>
    <property type="match status" value="1"/>
</dbReference>
<dbReference type="PANTHER" id="PTHR43581">
    <property type="entry name" value="ATP/GTP PHOSPHATASE"/>
    <property type="match status" value="1"/>
</dbReference>
<dbReference type="PaxDb" id="469381-Dpep_0837"/>
<dbReference type="Gene3D" id="3.40.50.300">
    <property type="entry name" value="P-loop containing nucleotide triphosphate hydrolases"/>
    <property type="match status" value="1"/>
</dbReference>
<dbReference type="Pfam" id="PF13304">
    <property type="entry name" value="AAA_21"/>
    <property type="match status" value="1"/>
</dbReference>
<dbReference type="Proteomes" id="UP000006427">
    <property type="component" value="Unassembled WGS sequence"/>
</dbReference>